<dbReference type="PANTHER" id="PTHR34667:SF1">
    <property type="entry name" value="D-AMINOACYL-TRNA DEACYLASE"/>
    <property type="match status" value="1"/>
</dbReference>
<dbReference type="EC" id="3.1.1.96" evidence="4"/>
<dbReference type="InterPro" id="IPR018033">
    <property type="entry name" value="Deacylase_DtdA_archaea"/>
</dbReference>
<dbReference type="Gene3D" id="3.40.50.10700">
    <property type="entry name" value="AF0625-like"/>
    <property type="match status" value="1"/>
</dbReference>
<evidence type="ECO:0000256" key="2">
    <source>
        <dbReference type="ARBA" id="ARBA00022801"/>
    </source>
</evidence>
<dbReference type="RefSeq" id="WP_369610736.1">
    <property type="nucleotide sequence ID" value="NZ_AP031322.1"/>
</dbReference>
<evidence type="ECO:0000256" key="1">
    <source>
        <dbReference type="ARBA" id="ARBA00022723"/>
    </source>
</evidence>
<comment type="subunit">
    <text evidence="4">Monomer.</text>
</comment>
<keyword evidence="2 4" id="KW-0378">Hydrolase</keyword>
<dbReference type="GO" id="GO:0019478">
    <property type="term" value="P:D-amino acid catabolic process"/>
    <property type="evidence" value="ECO:0007669"/>
    <property type="project" value="UniProtKB-UniRule"/>
</dbReference>
<dbReference type="GeneID" id="92353395"/>
<dbReference type="NCBIfam" id="NF003070">
    <property type="entry name" value="PRK03995.1-1"/>
    <property type="match status" value="1"/>
</dbReference>
<dbReference type="GO" id="GO:0051499">
    <property type="term" value="F:D-aminoacyl-tRNA deacylase activity"/>
    <property type="evidence" value="ECO:0007669"/>
    <property type="project" value="UniProtKB-UniRule"/>
</dbReference>
<dbReference type="HAMAP" id="MF_00562">
    <property type="entry name" value="Deacylase_DtdA"/>
    <property type="match status" value="1"/>
</dbReference>
<dbReference type="SUPFAM" id="SSF142535">
    <property type="entry name" value="AF0625-like"/>
    <property type="match status" value="1"/>
</dbReference>
<sequence length="237" mass="27121">MDIRILYSISDAVGRTIKKLGYKFEEINEDVIDFKYEKGDVIVIFSRHESSSKIPSLTVHYPGNPSDKTMGGEPRKLAIAFPSLLTSIFREIKQIDINIEKTIEATHHGPTYQNIPIIFVEVGSSEEYWENENIVNKLVKATLKGIDNLDKIECERRIVGFGGTHYTPYFSKLADKSCIGHIISKYYITDLTENVILQTIEKTAEKIDTVIFDNVNLKIREKIIGVLSRYKLQFQSR</sequence>
<dbReference type="GO" id="GO:0008270">
    <property type="term" value="F:zinc ion binding"/>
    <property type="evidence" value="ECO:0007669"/>
    <property type="project" value="UniProtKB-UniRule"/>
</dbReference>
<protein>
    <recommendedName>
        <fullName evidence="4">D-aminoacyl-tRNA deacylase</fullName>
        <ecNumber evidence="4">3.1.1.96</ecNumber>
    </recommendedName>
</protein>
<dbReference type="KEGG" id="sjv:SJAV_04630"/>
<dbReference type="AlphaFoldDB" id="A0AAT9GP94"/>
<keyword evidence="3 4" id="KW-0862">Zinc</keyword>
<dbReference type="PIRSF" id="PIRSF016210">
    <property type="entry name" value="UCP016210"/>
    <property type="match status" value="1"/>
</dbReference>
<comment type="catalytic activity">
    <reaction evidence="4">
        <text>a D-aminoacyl-tRNA + H2O = a tRNA + a D-alpha-amino acid + H(+)</text>
        <dbReference type="Rhea" id="RHEA:13953"/>
        <dbReference type="Rhea" id="RHEA-COMP:10123"/>
        <dbReference type="Rhea" id="RHEA-COMP:10124"/>
        <dbReference type="ChEBI" id="CHEBI:15377"/>
        <dbReference type="ChEBI" id="CHEBI:15378"/>
        <dbReference type="ChEBI" id="CHEBI:59871"/>
        <dbReference type="ChEBI" id="CHEBI:78442"/>
        <dbReference type="ChEBI" id="CHEBI:79333"/>
        <dbReference type="EC" id="3.1.1.96"/>
    </reaction>
</comment>
<dbReference type="InterPro" id="IPR007508">
    <property type="entry name" value="DtdA"/>
</dbReference>
<comment type="catalytic activity">
    <reaction evidence="4">
        <text>glycyl-tRNA(Ala) + H2O = tRNA(Ala) + glycine + H(+)</text>
        <dbReference type="Rhea" id="RHEA:53744"/>
        <dbReference type="Rhea" id="RHEA-COMP:9657"/>
        <dbReference type="Rhea" id="RHEA-COMP:13640"/>
        <dbReference type="ChEBI" id="CHEBI:15377"/>
        <dbReference type="ChEBI" id="CHEBI:15378"/>
        <dbReference type="ChEBI" id="CHEBI:57305"/>
        <dbReference type="ChEBI" id="CHEBI:78442"/>
        <dbReference type="ChEBI" id="CHEBI:78522"/>
        <dbReference type="EC" id="3.1.1.96"/>
    </reaction>
</comment>
<reference evidence="5" key="1">
    <citation type="submission" date="2024-03" db="EMBL/GenBank/DDBJ databases">
        <title>Complete genome sequence of Sulfurisphaera javensis strain KD-1.</title>
        <authorList>
            <person name="Sakai H."/>
            <person name="Nur N."/>
            <person name="Suwanto A."/>
            <person name="Kurosawa N."/>
        </authorList>
    </citation>
    <scope>NUCLEOTIDE SEQUENCE</scope>
    <source>
        <strain evidence="5">KD-1</strain>
    </source>
</reference>
<evidence type="ECO:0000313" key="5">
    <source>
        <dbReference type="EMBL" id="BFH72519.1"/>
    </source>
</evidence>
<dbReference type="Gene3D" id="3.40.630.50">
    <property type="entry name" value="AF0625-like"/>
    <property type="match status" value="1"/>
</dbReference>
<dbReference type="Pfam" id="PF04414">
    <property type="entry name" value="tRNA_deacylase"/>
    <property type="match status" value="1"/>
</dbReference>
<gene>
    <name evidence="4" type="primary">dtdA</name>
    <name evidence="5" type="ORF">SJAV_04630</name>
</gene>
<dbReference type="EMBL" id="AP031322">
    <property type="protein sequence ID" value="BFH72519.1"/>
    <property type="molecule type" value="Genomic_DNA"/>
</dbReference>
<evidence type="ECO:0000256" key="4">
    <source>
        <dbReference type="HAMAP-Rule" id="MF_00562"/>
    </source>
</evidence>
<comment type="cofactor">
    <cofactor evidence="4">
        <name>Zn(2+)</name>
        <dbReference type="ChEBI" id="CHEBI:29105"/>
    </cofactor>
    <text evidence="4">Binds 2 Zn(2+) ions per subunit.</text>
</comment>
<comment type="function">
    <text evidence="4">D-aminoacyl-tRNA deacylase with broad substrate specificity. By recycling D-aminoacyl-tRNA to D-amino acids and free tRNA molecules, this enzyme counteracts the toxicity associated with the formation of D-aminoacyl-tRNA entities in vivo.</text>
</comment>
<accession>A0AAT9GP94</accession>
<proteinExistence type="inferred from homology"/>
<evidence type="ECO:0000256" key="3">
    <source>
        <dbReference type="ARBA" id="ARBA00022833"/>
    </source>
</evidence>
<keyword evidence="1 4" id="KW-0479">Metal-binding</keyword>
<comment type="similarity">
    <text evidence="4">Belongs to the DtdA deacylase family.</text>
</comment>
<name>A0AAT9GP94_9CREN</name>
<dbReference type="PANTHER" id="PTHR34667">
    <property type="entry name" value="D-AMINOACYL-TRNA DEACYLASE"/>
    <property type="match status" value="1"/>
</dbReference>
<organism evidence="5">
    <name type="scientific">Sulfurisphaera javensis</name>
    <dbReference type="NCBI Taxonomy" id="2049879"/>
    <lineage>
        <taxon>Archaea</taxon>
        <taxon>Thermoproteota</taxon>
        <taxon>Thermoprotei</taxon>
        <taxon>Sulfolobales</taxon>
        <taxon>Sulfolobaceae</taxon>
        <taxon>Sulfurisphaera</taxon>
    </lineage>
</organism>